<reference evidence="2" key="1">
    <citation type="journal article" date="2013" name="Genetics">
        <title>The draft genome and transcriptome of Panagrellus redivivus are shaped by the harsh demands of a free-living lifestyle.</title>
        <authorList>
            <person name="Srinivasan J."/>
            <person name="Dillman A.R."/>
            <person name="Macchietto M.G."/>
            <person name="Heikkinen L."/>
            <person name="Lakso M."/>
            <person name="Fracchia K.M."/>
            <person name="Antoshechkin I."/>
            <person name="Mortazavi A."/>
            <person name="Wong G."/>
            <person name="Sternberg P.W."/>
        </authorList>
    </citation>
    <scope>NUCLEOTIDE SEQUENCE [LARGE SCALE GENOMIC DNA]</scope>
    <source>
        <strain evidence="2">MT8872</strain>
    </source>
</reference>
<name>A0A7E4VQ12_PANRE</name>
<dbReference type="Proteomes" id="UP000492821">
    <property type="component" value="Unassembled WGS sequence"/>
</dbReference>
<evidence type="ECO:0000256" key="1">
    <source>
        <dbReference type="SAM" id="SignalP"/>
    </source>
</evidence>
<organism evidence="2 3">
    <name type="scientific">Panagrellus redivivus</name>
    <name type="common">Microworm</name>
    <dbReference type="NCBI Taxonomy" id="6233"/>
    <lineage>
        <taxon>Eukaryota</taxon>
        <taxon>Metazoa</taxon>
        <taxon>Ecdysozoa</taxon>
        <taxon>Nematoda</taxon>
        <taxon>Chromadorea</taxon>
        <taxon>Rhabditida</taxon>
        <taxon>Tylenchina</taxon>
        <taxon>Panagrolaimomorpha</taxon>
        <taxon>Panagrolaimoidea</taxon>
        <taxon>Panagrolaimidae</taxon>
        <taxon>Panagrellus</taxon>
    </lineage>
</organism>
<dbReference type="WBParaSite" id="Pan_g2326.t1">
    <property type="protein sequence ID" value="Pan_g2326.t1"/>
    <property type="gene ID" value="Pan_g2326"/>
</dbReference>
<evidence type="ECO:0000313" key="3">
    <source>
        <dbReference type="WBParaSite" id="Pan_g2326.t1"/>
    </source>
</evidence>
<evidence type="ECO:0000313" key="2">
    <source>
        <dbReference type="Proteomes" id="UP000492821"/>
    </source>
</evidence>
<keyword evidence="2" id="KW-1185">Reference proteome</keyword>
<keyword evidence="1" id="KW-0732">Signal</keyword>
<reference evidence="3" key="2">
    <citation type="submission" date="2020-10" db="UniProtKB">
        <authorList>
            <consortium name="WormBaseParasite"/>
        </authorList>
    </citation>
    <scope>IDENTIFICATION</scope>
</reference>
<dbReference type="AlphaFoldDB" id="A0A7E4VQ12"/>
<feature type="chain" id="PRO_5028942227" evidence="1">
    <location>
        <begin position="19"/>
        <end position="92"/>
    </location>
</feature>
<proteinExistence type="predicted"/>
<sequence length="92" mass="10591">MKLFLLLFLLAMLVATLAFGNKVLRDVRIPRTTTTDPLSKPYDKCFVCINCCTPNRRKQSGRLPPRREIPCRRCRNPREIGGRSVMCSNNNH</sequence>
<accession>A0A7E4VQ12</accession>
<feature type="signal peptide" evidence="1">
    <location>
        <begin position="1"/>
        <end position="18"/>
    </location>
</feature>
<protein>
    <submittedName>
        <fullName evidence="3">Secreted protein</fullName>
    </submittedName>
</protein>